<feature type="domain" description="Alpha/beta hydrolase" evidence="3">
    <location>
        <begin position="43"/>
        <end position="454"/>
    </location>
</feature>
<dbReference type="OrthoDB" id="1971292at2"/>
<dbReference type="InterPro" id="IPR045394">
    <property type="entry name" value="Abhydrolase_dom"/>
</dbReference>
<evidence type="ECO:0000256" key="1">
    <source>
        <dbReference type="SAM" id="MobiDB-lite"/>
    </source>
</evidence>
<sequence length="466" mass="51392">MNSRPLLRSGATASGLALACGLVGAVPAQAQPAAPTDDPAATVSGPIETTDDSYPFMSPEGPEVPPIEAGEPIEVDLGAHDYVEEEFFLRGTAEHYDSDTGEAVDSSPYTTRMVVRRPAEAADFSGATFLEWNNVSFGQDIEIDWSTSNEYLMRSGHVWVGLSAQRVGVDALRDWDPDRYGDLDVGGPELDDAPAFDILSQTARALRSPEGVDPLPGLDVEEIIATGHSQSARYLASYHNDVHPHHGEIDGFLIHGAPTELEESRTPVMRLMAEGDVRSRLGSEEEDSTYFRRWEVAGTSHVAHKDYLTFAPLISREFPDTSPQECDRPPLSRVPFHYVQNAAYDHLVDWVTKGDAPPKAPRLEWEGFTTPSRDAHGNRLGGIRLAEHEVATALNDGVNSGDPFCFLQGAHIPFDDATLEELYPKRGHYLLAVNRSVNEAKRDGYLLREDAHESRRAAWQVDHDWW</sequence>
<protein>
    <recommendedName>
        <fullName evidence="3">Alpha/beta hydrolase domain-containing protein</fullName>
    </recommendedName>
</protein>
<feature type="chain" id="PRO_5018103437" description="Alpha/beta hydrolase domain-containing protein" evidence="2">
    <location>
        <begin position="31"/>
        <end position="466"/>
    </location>
</feature>
<dbReference type="Proteomes" id="UP000269198">
    <property type="component" value="Unassembled WGS sequence"/>
</dbReference>
<comment type="caution">
    <text evidence="4">The sequence shown here is derived from an EMBL/GenBank/DDBJ whole genome shotgun (WGS) entry which is preliminary data.</text>
</comment>
<evidence type="ECO:0000313" key="5">
    <source>
        <dbReference type="Proteomes" id="UP000269198"/>
    </source>
</evidence>
<dbReference type="EMBL" id="RJMB01000031">
    <property type="protein sequence ID" value="RNL81678.1"/>
    <property type="molecule type" value="Genomic_DNA"/>
</dbReference>
<feature type="compositionally biased region" description="Low complexity" evidence="1">
    <location>
        <begin position="30"/>
        <end position="43"/>
    </location>
</feature>
<dbReference type="AlphaFoldDB" id="A0A3N0E1F2"/>
<evidence type="ECO:0000256" key="2">
    <source>
        <dbReference type="SAM" id="SignalP"/>
    </source>
</evidence>
<dbReference type="ESTHER" id="9actn-a0a3n0e1f2">
    <property type="family name" value="Abhydrolase_10"/>
</dbReference>
<feature type="signal peptide" evidence="2">
    <location>
        <begin position="1"/>
        <end position="30"/>
    </location>
</feature>
<organism evidence="4 5">
    <name type="scientific">Halostreptopolyspora alba</name>
    <dbReference type="NCBI Taxonomy" id="2487137"/>
    <lineage>
        <taxon>Bacteria</taxon>
        <taxon>Bacillati</taxon>
        <taxon>Actinomycetota</taxon>
        <taxon>Actinomycetes</taxon>
        <taxon>Streptosporangiales</taxon>
        <taxon>Nocardiopsidaceae</taxon>
        <taxon>Halostreptopolyspora</taxon>
    </lineage>
</organism>
<dbReference type="PROSITE" id="PS51257">
    <property type="entry name" value="PROKAR_LIPOPROTEIN"/>
    <property type="match status" value="1"/>
</dbReference>
<name>A0A3N0E1F2_9ACTN</name>
<proteinExistence type="predicted"/>
<dbReference type="Pfam" id="PF20091">
    <property type="entry name" value="Abhydrolase_10"/>
    <property type="match status" value="1"/>
</dbReference>
<keyword evidence="5" id="KW-1185">Reference proteome</keyword>
<evidence type="ECO:0000259" key="3">
    <source>
        <dbReference type="Pfam" id="PF20091"/>
    </source>
</evidence>
<accession>A0A3N0E1F2</accession>
<feature type="region of interest" description="Disordered" evidence="1">
    <location>
        <begin position="30"/>
        <end position="54"/>
    </location>
</feature>
<gene>
    <name evidence="4" type="ORF">EFW17_21800</name>
</gene>
<evidence type="ECO:0000313" key="4">
    <source>
        <dbReference type="EMBL" id="RNL81678.1"/>
    </source>
</evidence>
<dbReference type="RefSeq" id="WP_123203315.1">
    <property type="nucleotide sequence ID" value="NZ_RJMB01000031.1"/>
</dbReference>
<reference evidence="4 5" key="1">
    <citation type="submission" date="2018-11" db="EMBL/GenBank/DDBJ databases">
        <title>The genome draft of YIM 96095.</title>
        <authorList>
            <person name="Tang S.-K."/>
            <person name="Chunyu W.-X."/>
            <person name="Feng Y.-Z."/>
        </authorList>
    </citation>
    <scope>NUCLEOTIDE SEQUENCE [LARGE SCALE GENOMIC DNA]</scope>
    <source>
        <strain evidence="4 5">YIM 96095</strain>
    </source>
</reference>
<keyword evidence="2" id="KW-0732">Signal</keyword>